<dbReference type="OrthoDB" id="2684800at2759"/>
<proteinExistence type="predicted"/>
<evidence type="ECO:0000313" key="1">
    <source>
        <dbReference type="EMBL" id="KIK16913.1"/>
    </source>
</evidence>
<protein>
    <submittedName>
        <fullName evidence="1">Uncharacterized protein</fullName>
    </submittedName>
</protein>
<organism evidence="1 2">
    <name type="scientific">Pisolithus microcarpus 441</name>
    <dbReference type="NCBI Taxonomy" id="765257"/>
    <lineage>
        <taxon>Eukaryota</taxon>
        <taxon>Fungi</taxon>
        <taxon>Dikarya</taxon>
        <taxon>Basidiomycota</taxon>
        <taxon>Agaricomycotina</taxon>
        <taxon>Agaricomycetes</taxon>
        <taxon>Agaricomycetidae</taxon>
        <taxon>Boletales</taxon>
        <taxon>Sclerodermatineae</taxon>
        <taxon>Pisolithaceae</taxon>
        <taxon>Pisolithus</taxon>
    </lineage>
</organism>
<reference evidence="1 2" key="1">
    <citation type="submission" date="2014-04" db="EMBL/GenBank/DDBJ databases">
        <authorList>
            <consortium name="DOE Joint Genome Institute"/>
            <person name="Kuo A."/>
            <person name="Kohler A."/>
            <person name="Costa M.D."/>
            <person name="Nagy L.G."/>
            <person name="Floudas D."/>
            <person name="Copeland A."/>
            <person name="Barry K.W."/>
            <person name="Cichocki N."/>
            <person name="Veneault-Fourrey C."/>
            <person name="LaButti K."/>
            <person name="Lindquist E.A."/>
            <person name="Lipzen A."/>
            <person name="Lundell T."/>
            <person name="Morin E."/>
            <person name="Murat C."/>
            <person name="Sun H."/>
            <person name="Tunlid A."/>
            <person name="Henrissat B."/>
            <person name="Grigoriev I.V."/>
            <person name="Hibbett D.S."/>
            <person name="Martin F."/>
            <person name="Nordberg H.P."/>
            <person name="Cantor M.N."/>
            <person name="Hua S.X."/>
        </authorList>
    </citation>
    <scope>NUCLEOTIDE SEQUENCE [LARGE SCALE GENOMIC DNA]</scope>
    <source>
        <strain evidence="1 2">441</strain>
    </source>
</reference>
<name>A0A0C9ZAF7_9AGAM</name>
<dbReference type="EMBL" id="KN833843">
    <property type="protein sequence ID" value="KIK16913.1"/>
    <property type="molecule type" value="Genomic_DNA"/>
</dbReference>
<sequence>MVLYCYFLLLNEKSPTEKDVVPLAIKEYKSSGVAATIHQAVEIAVQQHGHNADELHQTLFQVVLKNRMSHSLLA</sequence>
<dbReference type="Proteomes" id="UP000054018">
    <property type="component" value="Unassembled WGS sequence"/>
</dbReference>
<evidence type="ECO:0000313" key="2">
    <source>
        <dbReference type="Proteomes" id="UP000054018"/>
    </source>
</evidence>
<keyword evidence="2" id="KW-1185">Reference proteome</keyword>
<reference evidence="2" key="2">
    <citation type="submission" date="2015-01" db="EMBL/GenBank/DDBJ databases">
        <title>Evolutionary Origins and Diversification of the Mycorrhizal Mutualists.</title>
        <authorList>
            <consortium name="DOE Joint Genome Institute"/>
            <consortium name="Mycorrhizal Genomics Consortium"/>
            <person name="Kohler A."/>
            <person name="Kuo A."/>
            <person name="Nagy L.G."/>
            <person name="Floudas D."/>
            <person name="Copeland A."/>
            <person name="Barry K.W."/>
            <person name="Cichocki N."/>
            <person name="Veneault-Fourrey C."/>
            <person name="LaButti K."/>
            <person name="Lindquist E.A."/>
            <person name="Lipzen A."/>
            <person name="Lundell T."/>
            <person name="Morin E."/>
            <person name="Murat C."/>
            <person name="Riley R."/>
            <person name="Ohm R."/>
            <person name="Sun H."/>
            <person name="Tunlid A."/>
            <person name="Henrissat B."/>
            <person name="Grigoriev I.V."/>
            <person name="Hibbett D.S."/>
            <person name="Martin F."/>
        </authorList>
    </citation>
    <scope>NUCLEOTIDE SEQUENCE [LARGE SCALE GENOMIC DNA]</scope>
    <source>
        <strain evidence="2">441</strain>
    </source>
</reference>
<gene>
    <name evidence="1" type="ORF">PISMIDRAFT_239040</name>
</gene>
<accession>A0A0C9ZAF7</accession>
<dbReference type="HOGENOM" id="CLU_144955_1_1_1"/>
<dbReference type="AlphaFoldDB" id="A0A0C9ZAF7"/>